<gene>
    <name evidence="7" type="ORF">CBR_g29597</name>
</gene>
<feature type="transmembrane region" description="Helical" evidence="5">
    <location>
        <begin position="410"/>
        <end position="431"/>
    </location>
</feature>
<comment type="subcellular location">
    <subcellularLocation>
        <location evidence="1">Membrane</location>
        <topology evidence="1">Multi-pass membrane protein</topology>
    </subcellularLocation>
</comment>
<accession>A0A388LAW2</accession>
<dbReference type="AlphaFoldDB" id="A0A388LAW2"/>
<keyword evidence="8" id="KW-1185">Reference proteome</keyword>
<feature type="domain" description="SLC26A/SulP transporter" evidence="6">
    <location>
        <begin position="75"/>
        <end position="435"/>
    </location>
</feature>
<feature type="transmembrane region" description="Helical" evidence="5">
    <location>
        <begin position="282"/>
        <end position="301"/>
    </location>
</feature>
<dbReference type="InterPro" id="IPR011547">
    <property type="entry name" value="SLC26A/SulP_dom"/>
</dbReference>
<dbReference type="Pfam" id="PF00916">
    <property type="entry name" value="Sulfate_transp"/>
    <property type="match status" value="1"/>
</dbReference>
<evidence type="ECO:0000256" key="2">
    <source>
        <dbReference type="ARBA" id="ARBA00022692"/>
    </source>
</evidence>
<evidence type="ECO:0000256" key="3">
    <source>
        <dbReference type="ARBA" id="ARBA00022989"/>
    </source>
</evidence>
<feature type="transmembrane region" description="Helical" evidence="5">
    <location>
        <begin position="174"/>
        <end position="195"/>
    </location>
</feature>
<dbReference type="PANTHER" id="PTHR11814">
    <property type="entry name" value="SULFATE TRANSPORTER"/>
    <property type="match status" value="1"/>
</dbReference>
<dbReference type="OrthoDB" id="288203at2759"/>
<evidence type="ECO:0000259" key="6">
    <source>
        <dbReference type="Pfam" id="PF00916"/>
    </source>
</evidence>
<dbReference type="InterPro" id="IPR001902">
    <property type="entry name" value="SLC26A/SulP_fam"/>
</dbReference>
<feature type="transmembrane region" description="Helical" evidence="5">
    <location>
        <begin position="207"/>
        <end position="225"/>
    </location>
</feature>
<dbReference type="Proteomes" id="UP000265515">
    <property type="component" value="Unassembled WGS sequence"/>
</dbReference>
<dbReference type="GO" id="GO:0055085">
    <property type="term" value="P:transmembrane transport"/>
    <property type="evidence" value="ECO:0007669"/>
    <property type="project" value="InterPro"/>
</dbReference>
<sequence>MAGDYGAREDSPECKVTIPPKRAILDDAMSILPVTAVRDPFKDFRGKRRREQIKLLIYSIFPIVEWIQQYSWKLFRDDIIAGLTIASLAVPQDIAYAKLAHLPAENGLYSSLLPPYVYSVFGSSRQLAIGPVAVVSLLLGELLNKEFKPYLDRKGIATDKASDKLGSFDPNPQYVYFAFLVTFLTGLIQLGLGLFRLGFIIEYMSHSVVVGFMAGAAVTIAGSQLKGLLGYTTYTPKSNIQSIINSIHEHTEQFKWQTFTLGMVFLTYLLIAKVLAKKNKKFFYFAATGPLVSVVLSAAFIKVAGIKRLHVKTVGRLPKGLPSSSFEHFDWDQTSRALKVAAITAFVALTEAVAIGRTFAIKNNYHIDGSREMTACGLMNIGSSLTSGYVTTGSFSRSAVNQTAGAKTTVSNIVMATVILFTLIFITPLFVNIPQ</sequence>
<feature type="non-terminal residue" evidence="7">
    <location>
        <position position="435"/>
    </location>
</feature>
<dbReference type="NCBIfam" id="TIGR00815">
    <property type="entry name" value="sulP"/>
    <property type="match status" value="1"/>
</dbReference>
<evidence type="ECO:0000313" key="7">
    <source>
        <dbReference type="EMBL" id="GBG79451.1"/>
    </source>
</evidence>
<feature type="transmembrane region" description="Helical" evidence="5">
    <location>
        <begin position="340"/>
        <end position="360"/>
    </location>
</feature>
<evidence type="ECO:0000256" key="5">
    <source>
        <dbReference type="SAM" id="Phobius"/>
    </source>
</evidence>
<keyword evidence="2 5" id="KW-0812">Transmembrane</keyword>
<evidence type="ECO:0000256" key="4">
    <source>
        <dbReference type="ARBA" id="ARBA00023136"/>
    </source>
</evidence>
<evidence type="ECO:0000313" key="8">
    <source>
        <dbReference type="Proteomes" id="UP000265515"/>
    </source>
</evidence>
<dbReference type="GO" id="GO:0016020">
    <property type="term" value="C:membrane"/>
    <property type="evidence" value="ECO:0007669"/>
    <property type="project" value="UniProtKB-SubCell"/>
</dbReference>
<dbReference type="Gramene" id="GBG79451">
    <property type="protein sequence ID" value="GBG79451"/>
    <property type="gene ID" value="CBR_g29597"/>
</dbReference>
<dbReference type="Gramene" id="GBG79450">
    <property type="protein sequence ID" value="GBG79450"/>
    <property type="gene ID" value="CBR_g29597"/>
</dbReference>
<dbReference type="EMBL" id="BFEA01000320">
    <property type="protein sequence ID" value="GBG79451.1"/>
    <property type="molecule type" value="Genomic_DNA"/>
</dbReference>
<dbReference type="EMBL" id="BFEA01000320">
    <property type="protein sequence ID" value="GBG79450.1"/>
    <property type="molecule type" value="Genomic_DNA"/>
</dbReference>
<feature type="transmembrane region" description="Helical" evidence="5">
    <location>
        <begin position="256"/>
        <end position="275"/>
    </location>
</feature>
<organism evidence="7 8">
    <name type="scientific">Chara braunii</name>
    <name type="common">Braun's stonewort</name>
    <dbReference type="NCBI Taxonomy" id="69332"/>
    <lineage>
        <taxon>Eukaryota</taxon>
        <taxon>Viridiplantae</taxon>
        <taxon>Streptophyta</taxon>
        <taxon>Charophyceae</taxon>
        <taxon>Charales</taxon>
        <taxon>Characeae</taxon>
        <taxon>Chara</taxon>
    </lineage>
</organism>
<keyword evidence="3 5" id="KW-1133">Transmembrane helix</keyword>
<proteinExistence type="predicted"/>
<reference evidence="7 8" key="1">
    <citation type="journal article" date="2018" name="Cell">
        <title>The Chara Genome: Secondary Complexity and Implications for Plant Terrestrialization.</title>
        <authorList>
            <person name="Nishiyama T."/>
            <person name="Sakayama H."/>
            <person name="Vries J.D."/>
            <person name="Buschmann H."/>
            <person name="Saint-Marcoux D."/>
            <person name="Ullrich K.K."/>
            <person name="Haas F.B."/>
            <person name="Vanderstraeten L."/>
            <person name="Becker D."/>
            <person name="Lang D."/>
            <person name="Vosolsobe S."/>
            <person name="Rombauts S."/>
            <person name="Wilhelmsson P.K.I."/>
            <person name="Janitza P."/>
            <person name="Kern R."/>
            <person name="Heyl A."/>
            <person name="Rumpler F."/>
            <person name="Villalobos L.I.A.C."/>
            <person name="Clay J.M."/>
            <person name="Skokan R."/>
            <person name="Toyoda A."/>
            <person name="Suzuki Y."/>
            <person name="Kagoshima H."/>
            <person name="Schijlen E."/>
            <person name="Tajeshwar N."/>
            <person name="Catarino B."/>
            <person name="Hetherington A.J."/>
            <person name="Saltykova A."/>
            <person name="Bonnot C."/>
            <person name="Breuninger H."/>
            <person name="Symeonidi A."/>
            <person name="Radhakrishnan G.V."/>
            <person name="Van Nieuwerburgh F."/>
            <person name="Deforce D."/>
            <person name="Chang C."/>
            <person name="Karol K.G."/>
            <person name="Hedrich R."/>
            <person name="Ulvskov P."/>
            <person name="Glockner G."/>
            <person name="Delwiche C.F."/>
            <person name="Petrasek J."/>
            <person name="Van de Peer Y."/>
            <person name="Friml J."/>
            <person name="Beilby M."/>
            <person name="Dolan L."/>
            <person name="Kohara Y."/>
            <person name="Sugano S."/>
            <person name="Fujiyama A."/>
            <person name="Delaux P.-M."/>
            <person name="Quint M."/>
            <person name="TheiBen G."/>
            <person name="Hagemann M."/>
            <person name="Harholt J."/>
            <person name="Dunand C."/>
            <person name="Zachgo S."/>
            <person name="Langdale J."/>
            <person name="Maumus F."/>
            <person name="Straeten D.V.D."/>
            <person name="Gould S.B."/>
            <person name="Rensing S.A."/>
        </authorList>
    </citation>
    <scope>NUCLEOTIDE SEQUENCE [LARGE SCALE GENOMIC DNA]</scope>
    <source>
        <strain evidence="7 8">S276</strain>
    </source>
</reference>
<keyword evidence="4 5" id="KW-0472">Membrane</keyword>
<evidence type="ECO:0000256" key="1">
    <source>
        <dbReference type="ARBA" id="ARBA00004141"/>
    </source>
</evidence>
<name>A0A388LAW2_CHABU</name>
<feature type="transmembrane region" description="Helical" evidence="5">
    <location>
        <begin position="55"/>
        <end position="72"/>
    </location>
</feature>
<comment type="caution">
    <text evidence="7">The sequence shown here is derived from an EMBL/GenBank/DDBJ whole genome shotgun (WGS) entry which is preliminary data.</text>
</comment>
<protein>
    <recommendedName>
        <fullName evidence="6">SLC26A/SulP transporter domain-containing protein</fullName>
    </recommendedName>
</protein>